<feature type="domain" description="PSP1 C-terminal" evidence="2">
    <location>
        <begin position="291"/>
        <end position="377"/>
    </location>
</feature>
<dbReference type="PROSITE" id="PS51411">
    <property type="entry name" value="PSP1_C"/>
    <property type="match status" value="1"/>
</dbReference>
<keyword evidence="4" id="KW-1185">Reference proteome</keyword>
<protein>
    <submittedName>
        <fullName evidence="3">Cell cycle sequence binding phosphoprotein (RBP33)</fullName>
    </submittedName>
</protein>
<evidence type="ECO:0000313" key="4">
    <source>
        <dbReference type="Proteomes" id="UP001430356"/>
    </source>
</evidence>
<comment type="caution">
    <text evidence="3">The sequence shown here is derived from an EMBL/GenBank/DDBJ whole genome shotgun (WGS) entry which is preliminary data.</text>
</comment>
<accession>A0AAW0EP85</accession>
<dbReference type="InterPro" id="IPR007557">
    <property type="entry name" value="PSP1_C"/>
</dbReference>
<dbReference type="EMBL" id="JAECZO010000040">
    <property type="protein sequence ID" value="KAK7194658.1"/>
    <property type="molecule type" value="Genomic_DNA"/>
</dbReference>
<feature type="compositionally biased region" description="Low complexity" evidence="1">
    <location>
        <begin position="102"/>
        <end position="116"/>
    </location>
</feature>
<organism evidence="3 4">
    <name type="scientific">Novymonas esmeraldas</name>
    <dbReference type="NCBI Taxonomy" id="1808958"/>
    <lineage>
        <taxon>Eukaryota</taxon>
        <taxon>Discoba</taxon>
        <taxon>Euglenozoa</taxon>
        <taxon>Kinetoplastea</taxon>
        <taxon>Metakinetoplastina</taxon>
        <taxon>Trypanosomatida</taxon>
        <taxon>Trypanosomatidae</taxon>
        <taxon>Novymonas</taxon>
    </lineage>
</organism>
<feature type="region of interest" description="Disordered" evidence="1">
    <location>
        <begin position="383"/>
        <end position="428"/>
    </location>
</feature>
<dbReference type="PANTHER" id="PTHR43830:SF16">
    <property type="entry name" value="PSP1 C-TERMINAL DOMAIN-CONTAINING PROTEIN"/>
    <property type="match status" value="1"/>
</dbReference>
<dbReference type="GO" id="GO:0005737">
    <property type="term" value="C:cytoplasm"/>
    <property type="evidence" value="ECO:0007669"/>
    <property type="project" value="TreeGrafter"/>
</dbReference>
<dbReference type="Proteomes" id="UP001430356">
    <property type="component" value="Unassembled WGS sequence"/>
</dbReference>
<proteinExistence type="predicted"/>
<feature type="compositionally biased region" description="Gly residues" evidence="1">
    <location>
        <begin position="188"/>
        <end position="198"/>
    </location>
</feature>
<feature type="compositionally biased region" description="Gly residues" evidence="1">
    <location>
        <begin position="396"/>
        <end position="417"/>
    </location>
</feature>
<evidence type="ECO:0000256" key="1">
    <source>
        <dbReference type="SAM" id="MobiDB-lite"/>
    </source>
</evidence>
<feature type="region of interest" description="Disordered" evidence="1">
    <location>
        <begin position="15"/>
        <end position="37"/>
    </location>
</feature>
<dbReference type="PANTHER" id="PTHR43830">
    <property type="entry name" value="PROTEIN PSP1"/>
    <property type="match status" value="1"/>
</dbReference>
<dbReference type="AlphaFoldDB" id="A0AAW0EP85"/>
<evidence type="ECO:0000313" key="3">
    <source>
        <dbReference type="EMBL" id="KAK7194658.1"/>
    </source>
</evidence>
<gene>
    <name evidence="3" type="ORF">NESM_000384700</name>
</gene>
<sequence length="428" mass="45396">MAHMENRASKAIDVFLNSGGGGGSGTPPAPPAFNANATDPTRFVTMIALQNRLLNIMAEAQTIVQHLQENGFFPRGSGANPRDDAASIITQMLRASLDVSNTSVSASSGMGSGSQSTLDAAGAQWAPSPNSASMPPAVADDEVAAAPWKTESRPRGNAAEEPLAPPSGNGGKSQQRQAHPTATAPTGTGAGADAGAGAGAATADRSGEEESDTLSEGTEMLAFVEFKRGRVRKYKCDRRIEPGNYVLVDGDRGTDCGLLVQTIERKPNNETAVVSMEGSDIRDEKIKLEKGSVLRQASEDDIDRLHKIVASAEAVALKTCRQRCQELGIDIDLQDVEYQFDLKKVSFFFDCDHSVDFRVLVREMYRTFGARIWMENINPKVKNSMPDSGSHDRGHGNGGGGSGGYRGHGGNGGGGGWRNNHRGNHGWD</sequence>
<dbReference type="NCBIfam" id="NF041131">
    <property type="entry name" value="RicT_YaaT_fam"/>
    <property type="match status" value="1"/>
</dbReference>
<feature type="compositionally biased region" description="Low complexity" evidence="1">
    <location>
        <begin position="126"/>
        <end position="138"/>
    </location>
</feature>
<name>A0AAW0EP85_9TRYP</name>
<feature type="region of interest" description="Disordered" evidence="1">
    <location>
        <begin position="102"/>
        <end position="216"/>
    </location>
</feature>
<feature type="compositionally biased region" description="Basic residues" evidence="1">
    <location>
        <begin position="419"/>
        <end position="428"/>
    </location>
</feature>
<evidence type="ECO:0000259" key="2">
    <source>
        <dbReference type="PROSITE" id="PS51411"/>
    </source>
</evidence>
<dbReference type="InterPro" id="IPR047767">
    <property type="entry name" value="PSP1-like"/>
</dbReference>
<dbReference type="Pfam" id="PF04468">
    <property type="entry name" value="PSP1"/>
    <property type="match status" value="1"/>
</dbReference>
<reference evidence="3 4" key="1">
    <citation type="journal article" date="2021" name="MBio">
        <title>A New Model Trypanosomatid, Novymonas esmeraldas: Genomic Perception of Its 'Candidatus Pandoraea novymonadis' Endosymbiont.</title>
        <authorList>
            <person name="Zakharova A."/>
            <person name="Saura A."/>
            <person name="Butenko A."/>
            <person name="Podesvova L."/>
            <person name="Warmusova S."/>
            <person name="Kostygov A.Y."/>
            <person name="Nenarokova A."/>
            <person name="Lukes J."/>
            <person name="Opperdoes F.R."/>
            <person name="Yurchenko V."/>
        </authorList>
    </citation>
    <scope>NUCLEOTIDE SEQUENCE [LARGE SCALE GENOMIC DNA]</scope>
    <source>
        <strain evidence="3 4">E262AT.01</strain>
    </source>
</reference>